<comment type="caution">
    <text evidence="1">The sequence shown here is derived from an EMBL/GenBank/DDBJ whole genome shotgun (WGS) entry which is preliminary data.</text>
</comment>
<proteinExistence type="predicted"/>
<accession>A0A495D0X0</accession>
<evidence type="ECO:0000313" key="1">
    <source>
        <dbReference type="EMBL" id="RKQ95172.1"/>
    </source>
</evidence>
<sequence length="231" mass="23169">MKPAVAPDVAAIAAIKARAATAIAAVAVIVPDAVGVAAMTPARRRRVQPLAAIRGAGLTPAPAAVDPMPAIPDAAPIPDLIDVAPMRATRVVGPMPGPAVAARMPAILGVALIHAPTGVAPMRAIPDDGLTPGPADAAPMLAIPDVAPIRARTDAAPAWVIPVVARMRADRGIVARMRVPTGRTAPAPTARDGHRVRSPAIIRAAGNTRSAATISIMTANATRRSGAGCAI</sequence>
<dbReference type="EMBL" id="RBIM01000007">
    <property type="protein sequence ID" value="RKQ95172.1"/>
    <property type="molecule type" value="Genomic_DNA"/>
</dbReference>
<evidence type="ECO:0000313" key="2">
    <source>
        <dbReference type="Proteomes" id="UP000273675"/>
    </source>
</evidence>
<dbReference type="AlphaFoldDB" id="A0A495D0X0"/>
<name>A0A495D0X0_9PROT</name>
<dbReference type="Proteomes" id="UP000273675">
    <property type="component" value="Unassembled WGS sequence"/>
</dbReference>
<organism evidence="1 2">
    <name type="scientific">Maricaulis maris</name>
    <dbReference type="NCBI Taxonomy" id="74318"/>
    <lineage>
        <taxon>Bacteria</taxon>
        <taxon>Pseudomonadati</taxon>
        <taxon>Pseudomonadota</taxon>
        <taxon>Alphaproteobacteria</taxon>
        <taxon>Maricaulales</taxon>
        <taxon>Maricaulaceae</taxon>
        <taxon>Maricaulis</taxon>
    </lineage>
</organism>
<reference evidence="1 2" key="1">
    <citation type="submission" date="2018-10" db="EMBL/GenBank/DDBJ databases">
        <title>Genomic Encyclopedia of Type Strains, Phase IV (KMG-IV): sequencing the most valuable type-strain genomes for metagenomic binning, comparative biology and taxonomic classification.</title>
        <authorList>
            <person name="Goeker M."/>
        </authorList>
    </citation>
    <scope>NUCLEOTIDE SEQUENCE [LARGE SCALE GENOMIC DNA]</scope>
    <source>
        <strain evidence="1 2">DSM 4734</strain>
    </source>
</reference>
<gene>
    <name evidence="1" type="ORF">C7435_2859</name>
</gene>
<protein>
    <submittedName>
        <fullName evidence="1">Uncharacterized protein</fullName>
    </submittedName>
</protein>